<dbReference type="RefSeq" id="WP_124025329.1">
    <property type="nucleotide sequence ID" value="NZ_RPOH01000084.1"/>
</dbReference>
<dbReference type="OrthoDB" id="5294192at2"/>
<dbReference type="InterPro" id="IPR036380">
    <property type="entry name" value="Isochorismatase-like_sf"/>
</dbReference>
<dbReference type="Proteomes" id="UP000268615">
    <property type="component" value="Unassembled WGS sequence"/>
</dbReference>
<accession>A0A3N5D612</accession>
<dbReference type="InterPro" id="IPR000868">
    <property type="entry name" value="Isochorismatase-like_dom"/>
</dbReference>
<organism evidence="2 3">
    <name type="scientific">Buttiauxella warmboldiae</name>
    <dbReference type="NCBI Taxonomy" id="82993"/>
    <lineage>
        <taxon>Bacteria</taxon>
        <taxon>Pseudomonadati</taxon>
        <taxon>Pseudomonadota</taxon>
        <taxon>Gammaproteobacteria</taxon>
        <taxon>Enterobacterales</taxon>
        <taxon>Enterobacteriaceae</taxon>
        <taxon>Buttiauxella</taxon>
    </lineage>
</organism>
<evidence type="ECO:0000313" key="3">
    <source>
        <dbReference type="Proteomes" id="UP000268615"/>
    </source>
</evidence>
<dbReference type="SUPFAM" id="SSF52499">
    <property type="entry name" value="Isochorismatase-like hydrolases"/>
    <property type="match status" value="1"/>
</dbReference>
<evidence type="ECO:0000259" key="1">
    <source>
        <dbReference type="Pfam" id="PF00857"/>
    </source>
</evidence>
<gene>
    <name evidence="2" type="ORF">EHN07_17420</name>
</gene>
<dbReference type="AlphaFoldDB" id="A0A3N5D612"/>
<comment type="caution">
    <text evidence="2">The sequence shown here is derived from an EMBL/GenBank/DDBJ whole genome shotgun (WGS) entry which is preliminary data.</text>
</comment>
<keyword evidence="3" id="KW-1185">Reference proteome</keyword>
<name>A0A3N5D612_9ENTR</name>
<feature type="domain" description="Isochorismatase-like" evidence="1">
    <location>
        <begin position="39"/>
        <end position="96"/>
    </location>
</feature>
<dbReference type="EMBL" id="RPOH01000084">
    <property type="protein sequence ID" value="RPH21914.1"/>
    <property type="molecule type" value="Genomic_DNA"/>
</dbReference>
<evidence type="ECO:0000313" key="2">
    <source>
        <dbReference type="EMBL" id="RPH21914.1"/>
    </source>
</evidence>
<protein>
    <submittedName>
        <fullName evidence="2">Isochorismatase family protein</fullName>
    </submittedName>
</protein>
<dbReference type="Gene3D" id="3.40.50.850">
    <property type="entry name" value="Isochorismatase-like"/>
    <property type="match status" value="1"/>
</dbReference>
<proteinExistence type="predicted"/>
<dbReference type="Pfam" id="PF00857">
    <property type="entry name" value="Isochorismatase"/>
    <property type="match status" value="1"/>
</dbReference>
<reference evidence="2 3" key="1">
    <citation type="submission" date="2018-11" db="EMBL/GenBank/DDBJ databases">
        <title>Draft genome sequence of Buttiauxella warmboldiae CCUG 35512.</title>
        <authorList>
            <person name="Salva-Serra F."/>
            <person name="Marathe N."/>
            <person name="Moore E."/>
            <person name="Svensson L."/>
            <person name="Engstrom-Jakobsson H."/>
        </authorList>
    </citation>
    <scope>NUCLEOTIDE SEQUENCE [LARGE SCALE GENOMIC DNA]</scope>
    <source>
        <strain evidence="2 3">CCUG 35512</strain>
    </source>
</reference>
<sequence>MKSCAPRSSICGCIGALKPGRRANLSFIPFKAQSAGDLCYRTKPGEILRGHQINEFVVCGCTTVYCVGATIKNGASRGYAIAVALDAHTTANRQAAFAEVLIEHDNDVWRDFIIPGNPLRVKTTAEILSEW</sequence>